<proteinExistence type="predicted"/>
<feature type="domain" description="Aminoacyl-transfer RNA synthetases class-II family profile" evidence="6">
    <location>
        <begin position="15"/>
        <end position="310"/>
    </location>
</feature>
<keyword evidence="7" id="KW-0030">Aminoacyl-tRNA synthetase</keyword>
<dbReference type="Gene3D" id="3.30.930.10">
    <property type="entry name" value="Bira Bifunctional Protein, Domain 2"/>
    <property type="match status" value="1"/>
</dbReference>
<comment type="catalytic activity">
    <reaction evidence="5">
        <text>D-beta-lysine + L-lysyl-[protein] + ATP = N(6)-((3R)-3,6-diaminohexanoyl)-L-lysyl-[protein] + AMP + diphosphate + H(+)</text>
        <dbReference type="Rhea" id="RHEA:83435"/>
        <dbReference type="Rhea" id="RHEA-COMP:9752"/>
        <dbReference type="Rhea" id="RHEA-COMP:20131"/>
        <dbReference type="ChEBI" id="CHEBI:15378"/>
        <dbReference type="ChEBI" id="CHEBI:29969"/>
        <dbReference type="ChEBI" id="CHEBI:30616"/>
        <dbReference type="ChEBI" id="CHEBI:33019"/>
        <dbReference type="ChEBI" id="CHEBI:84138"/>
        <dbReference type="ChEBI" id="CHEBI:156053"/>
        <dbReference type="ChEBI" id="CHEBI:456215"/>
    </reaction>
    <physiologicalReaction direction="left-to-right" evidence="5">
        <dbReference type="Rhea" id="RHEA:83436"/>
    </physiologicalReaction>
</comment>
<dbReference type="RefSeq" id="WP_090483891.1">
    <property type="nucleotide sequence ID" value="NZ_FOUO01000003.1"/>
</dbReference>
<evidence type="ECO:0000256" key="2">
    <source>
        <dbReference type="ARBA" id="ARBA00022598"/>
    </source>
</evidence>
<dbReference type="PROSITE" id="PS50862">
    <property type="entry name" value="AA_TRNA_LIGASE_II"/>
    <property type="match status" value="1"/>
</dbReference>
<dbReference type="InterPro" id="IPR006195">
    <property type="entry name" value="aa-tRNA-synth_II"/>
</dbReference>
<dbReference type="InterPro" id="IPR004364">
    <property type="entry name" value="Aa-tRNA-synt_II"/>
</dbReference>
<evidence type="ECO:0000256" key="3">
    <source>
        <dbReference type="ARBA" id="ARBA00022741"/>
    </source>
</evidence>
<dbReference type="OrthoDB" id="9802326at2"/>
<dbReference type="GO" id="GO:0005524">
    <property type="term" value="F:ATP binding"/>
    <property type="evidence" value="ECO:0007669"/>
    <property type="project" value="UniProtKB-KW"/>
</dbReference>
<dbReference type="AlphaFoldDB" id="A0A1I4Q746"/>
<dbReference type="InterPro" id="IPR004525">
    <property type="entry name" value="EpmA"/>
</dbReference>
<name>A0A1I4Q746_ECTMO</name>
<sequence>MSWRPGAPPALLHRRARLLSDLRAFFARHGVLEVETPYLSGAGTTDPQVGSLSLDLPSGRRFLHTSPEFPMKRLLAAGVGDCYQVARVFRADEAGRHHNPEFTLLEWYRVGFDHHRLMDEVEALVRAVDHEGRAAVTRRLTYAQALADHAGVDAHRDDAPALARRARELGLAVQGELDRDAWLDLLLSTVVCPAFPPNRLTLIHDYPASQAALARVRPGDPPVAERFELYWGALELANGFHELGDAAEQRRRFEAERAARAQRGLADVPMDTRLLQALEAGLPDCAGVALGVDRLLMALSGEDDIRRVLAFDTTRA</sequence>
<dbReference type="GO" id="GO:0004824">
    <property type="term" value="F:lysine-tRNA ligase activity"/>
    <property type="evidence" value="ECO:0007669"/>
    <property type="project" value="InterPro"/>
</dbReference>
<evidence type="ECO:0000259" key="6">
    <source>
        <dbReference type="PROSITE" id="PS50862"/>
    </source>
</evidence>
<keyword evidence="8" id="KW-1185">Reference proteome</keyword>
<dbReference type="EMBL" id="FOUO01000003">
    <property type="protein sequence ID" value="SFM35902.1"/>
    <property type="molecule type" value="Genomic_DNA"/>
</dbReference>
<evidence type="ECO:0000313" key="7">
    <source>
        <dbReference type="EMBL" id="SFM35902.1"/>
    </source>
</evidence>
<organism evidence="7 8">
    <name type="scientific">Ectothiorhodospira mobilis</name>
    <dbReference type="NCBI Taxonomy" id="195064"/>
    <lineage>
        <taxon>Bacteria</taxon>
        <taxon>Pseudomonadati</taxon>
        <taxon>Pseudomonadota</taxon>
        <taxon>Gammaproteobacteria</taxon>
        <taxon>Chromatiales</taxon>
        <taxon>Ectothiorhodospiraceae</taxon>
        <taxon>Ectothiorhodospira</taxon>
    </lineage>
</organism>
<dbReference type="GO" id="GO:0006430">
    <property type="term" value="P:lysyl-tRNA aminoacylation"/>
    <property type="evidence" value="ECO:0007669"/>
    <property type="project" value="InterPro"/>
</dbReference>
<dbReference type="PRINTS" id="PR00982">
    <property type="entry name" value="TRNASYNTHLYS"/>
</dbReference>
<evidence type="ECO:0000313" key="8">
    <source>
        <dbReference type="Proteomes" id="UP000199556"/>
    </source>
</evidence>
<gene>
    <name evidence="7" type="ORF">SAMN05421721_103210</name>
</gene>
<dbReference type="Pfam" id="PF00152">
    <property type="entry name" value="tRNA-synt_2"/>
    <property type="match status" value="1"/>
</dbReference>
<keyword evidence="3" id="KW-0547">Nucleotide-binding</keyword>
<protein>
    <submittedName>
        <fullName evidence="7">Lysyl-tRNA synthetase, class 2</fullName>
    </submittedName>
</protein>
<keyword evidence="2" id="KW-0436">Ligase</keyword>
<dbReference type="PANTHER" id="PTHR42918:SF6">
    <property type="entry name" value="ELONGATION FACTOR P--(R)-BETA-LYSINE LIGASE"/>
    <property type="match status" value="1"/>
</dbReference>
<dbReference type="InterPro" id="IPR045864">
    <property type="entry name" value="aa-tRNA-synth_II/BPL/LPL"/>
</dbReference>
<dbReference type="FunFam" id="3.30.930.10:FF:000017">
    <property type="entry name" value="Elongation factor P--(R)-beta-lysine ligase"/>
    <property type="match status" value="1"/>
</dbReference>
<dbReference type="GO" id="GO:0000049">
    <property type="term" value="F:tRNA binding"/>
    <property type="evidence" value="ECO:0007669"/>
    <property type="project" value="TreeGrafter"/>
</dbReference>
<dbReference type="InterPro" id="IPR018149">
    <property type="entry name" value="Lys-tRNA-synth_II_C"/>
</dbReference>
<dbReference type="GO" id="GO:0005829">
    <property type="term" value="C:cytosol"/>
    <property type="evidence" value="ECO:0007669"/>
    <property type="project" value="TreeGrafter"/>
</dbReference>
<dbReference type="NCBIfam" id="TIGR00462">
    <property type="entry name" value="genX"/>
    <property type="match status" value="1"/>
</dbReference>
<dbReference type="Proteomes" id="UP000199556">
    <property type="component" value="Unassembled WGS sequence"/>
</dbReference>
<dbReference type="STRING" id="195064.SAMN05421721_103210"/>
<evidence type="ECO:0000256" key="5">
    <source>
        <dbReference type="ARBA" id="ARBA00052794"/>
    </source>
</evidence>
<dbReference type="NCBIfam" id="NF006828">
    <property type="entry name" value="PRK09350.1"/>
    <property type="match status" value="1"/>
</dbReference>
<keyword evidence="4" id="KW-0067">ATP-binding</keyword>
<accession>A0A1I4Q746</accession>
<reference evidence="7 8" key="1">
    <citation type="submission" date="2016-10" db="EMBL/GenBank/DDBJ databases">
        <authorList>
            <person name="de Groot N.N."/>
        </authorList>
    </citation>
    <scope>NUCLEOTIDE SEQUENCE [LARGE SCALE GENOMIC DNA]</scope>
    <source>
        <strain evidence="7 8">DSM 4180</strain>
    </source>
</reference>
<dbReference type="SUPFAM" id="SSF55681">
    <property type="entry name" value="Class II aaRS and biotin synthetases"/>
    <property type="match status" value="1"/>
</dbReference>
<evidence type="ECO:0000256" key="4">
    <source>
        <dbReference type="ARBA" id="ARBA00022840"/>
    </source>
</evidence>
<dbReference type="PANTHER" id="PTHR42918">
    <property type="entry name" value="LYSYL-TRNA SYNTHETASE"/>
    <property type="match status" value="1"/>
</dbReference>
<evidence type="ECO:0000256" key="1">
    <source>
        <dbReference type="ARBA" id="ARBA00011738"/>
    </source>
</evidence>
<comment type="subunit">
    <text evidence="1">Homodimer.</text>
</comment>